<dbReference type="eggNOG" id="ENOG502ZA8N">
    <property type="taxonomic scope" value="Bacteria"/>
</dbReference>
<reference evidence="1 2" key="1">
    <citation type="journal article" date="2012" name="J. Bacteriol.">
        <title>Genome Sequence of Fibrella aestuarina BUZ 2T, a Filamentous Marine Bacterium.</title>
        <authorList>
            <person name="Filippini M."/>
            <person name="Qi W."/>
            <person name="Blom J."/>
            <person name="Goesmann A."/>
            <person name="Smits T.H."/>
            <person name="Bagheri H.C."/>
        </authorList>
    </citation>
    <scope>NUCLEOTIDE SEQUENCE [LARGE SCALE GENOMIC DNA]</scope>
    <source>
        <strain evidence="2">BUZ 2T</strain>
    </source>
</reference>
<name>I0KA24_9BACT</name>
<proteinExistence type="predicted"/>
<dbReference type="PATRIC" id="fig|1166018.3.peg.4737"/>
<dbReference type="KEGG" id="fae:FAES_2968"/>
<evidence type="ECO:0000313" key="2">
    <source>
        <dbReference type="Proteomes" id="UP000011058"/>
    </source>
</evidence>
<keyword evidence="2" id="KW-1185">Reference proteome</keyword>
<gene>
    <name evidence="1" type="ORF">FAES_2968</name>
</gene>
<dbReference type="AlphaFoldDB" id="I0KA24"/>
<organism evidence="1 2">
    <name type="scientific">Fibrella aestuarina BUZ 2</name>
    <dbReference type="NCBI Taxonomy" id="1166018"/>
    <lineage>
        <taxon>Bacteria</taxon>
        <taxon>Pseudomonadati</taxon>
        <taxon>Bacteroidota</taxon>
        <taxon>Cytophagia</taxon>
        <taxon>Cytophagales</taxon>
        <taxon>Spirosomataceae</taxon>
        <taxon>Fibrella</taxon>
    </lineage>
</organism>
<protein>
    <submittedName>
        <fullName evidence="1">Uncharacterized protein</fullName>
    </submittedName>
</protein>
<sequence length="387" mass="43565">MKSDATTQLLRQLTTNQSVRQAGLPGGLVLSYRHNPAWGYRRLDVNLFFTAISVFTLQRLAPLLAPDEQALAAAFVSAATGTYPAFRNAPNLPVAGQQPTPLGDITPSGTPPVDTPLGTYNFYATNPSRHFPNGRFMHRYRHFKLPDDIDDTAMVYLTANPTAADLDYLHRKLARHANQTHQTIRNTFPEYRALRAYSTWFGERMPIEFDACALANMLYCVYDHGLPIDEHATDSLTLLADMVSSDRYRTAPFHCAHNYATTPLIAYHIARLMAAHDPPLLQPIRAKLIRDMQALTAQPLNPMEQVLLGTSLLRLGQQPPPIELADIEAAFGSFSFFIAGMLSAYEQPLLRRLAPQPFWHIRWQCDDHCRVLLIEYLVLRRAASQVR</sequence>
<evidence type="ECO:0000313" key="1">
    <source>
        <dbReference type="EMBL" id="CCH00977.1"/>
    </source>
</evidence>
<accession>I0KA24</accession>
<dbReference type="EMBL" id="HE796683">
    <property type="protein sequence ID" value="CCH00977.1"/>
    <property type="molecule type" value="Genomic_DNA"/>
</dbReference>
<dbReference type="Proteomes" id="UP000011058">
    <property type="component" value="Chromosome"/>
</dbReference>
<dbReference type="RefSeq" id="WP_015332076.1">
    <property type="nucleotide sequence ID" value="NC_020054.1"/>
</dbReference>
<dbReference type="HOGENOM" id="CLU_787341_0_0_10"/>